<accession>A0A8K0RF13</accession>
<dbReference type="Proteomes" id="UP000813461">
    <property type="component" value="Unassembled WGS sequence"/>
</dbReference>
<protein>
    <recommendedName>
        <fullName evidence="10">DUF1772-domain-containing protein</fullName>
    </recommendedName>
</protein>
<keyword evidence="6" id="KW-0175">Coiled coil</keyword>
<evidence type="ECO:0000313" key="9">
    <source>
        <dbReference type="Proteomes" id="UP000813461"/>
    </source>
</evidence>
<keyword evidence="4 7" id="KW-0472">Membrane</keyword>
<dbReference type="EMBL" id="JAGMVJ010000002">
    <property type="protein sequence ID" value="KAH7093683.1"/>
    <property type="molecule type" value="Genomic_DNA"/>
</dbReference>
<evidence type="ECO:0000256" key="2">
    <source>
        <dbReference type="ARBA" id="ARBA00022692"/>
    </source>
</evidence>
<reference evidence="8" key="1">
    <citation type="journal article" date="2021" name="Nat. Commun.">
        <title>Genetic determinants of endophytism in the Arabidopsis root mycobiome.</title>
        <authorList>
            <person name="Mesny F."/>
            <person name="Miyauchi S."/>
            <person name="Thiergart T."/>
            <person name="Pickel B."/>
            <person name="Atanasova L."/>
            <person name="Karlsson M."/>
            <person name="Huettel B."/>
            <person name="Barry K.W."/>
            <person name="Haridas S."/>
            <person name="Chen C."/>
            <person name="Bauer D."/>
            <person name="Andreopoulos W."/>
            <person name="Pangilinan J."/>
            <person name="LaButti K."/>
            <person name="Riley R."/>
            <person name="Lipzen A."/>
            <person name="Clum A."/>
            <person name="Drula E."/>
            <person name="Henrissat B."/>
            <person name="Kohler A."/>
            <person name="Grigoriev I.V."/>
            <person name="Martin F.M."/>
            <person name="Hacquard S."/>
        </authorList>
    </citation>
    <scope>NUCLEOTIDE SEQUENCE</scope>
    <source>
        <strain evidence="8">MPI-SDFR-AT-0120</strain>
    </source>
</reference>
<evidence type="ECO:0000313" key="8">
    <source>
        <dbReference type="EMBL" id="KAH7093683.1"/>
    </source>
</evidence>
<organism evidence="8 9">
    <name type="scientific">Paraphoma chrysanthemicola</name>
    <dbReference type="NCBI Taxonomy" id="798071"/>
    <lineage>
        <taxon>Eukaryota</taxon>
        <taxon>Fungi</taxon>
        <taxon>Dikarya</taxon>
        <taxon>Ascomycota</taxon>
        <taxon>Pezizomycotina</taxon>
        <taxon>Dothideomycetes</taxon>
        <taxon>Pleosporomycetidae</taxon>
        <taxon>Pleosporales</taxon>
        <taxon>Pleosporineae</taxon>
        <taxon>Phaeosphaeriaceae</taxon>
        <taxon>Paraphoma</taxon>
    </lineage>
</organism>
<sequence length="173" mass="19404">MDASTFTKLVYGLQVTVVTSCIFIGGLSSCLSLWVVPLTKLLPPKLAAKQFKQTFTWGGQYLLPSSRMLGTSLLLTTYLTSRLPEPTQAAKWKPWAACFGTLITVAPYEIYYIFPINDRVEEIGEEMESGAANEEEQKRELQELLGKWQFRNFGRVGLPAFVGVAAMMNIIRR</sequence>
<evidence type="ECO:0000256" key="5">
    <source>
        <dbReference type="ARBA" id="ARBA00034313"/>
    </source>
</evidence>
<dbReference type="GO" id="GO:0016020">
    <property type="term" value="C:membrane"/>
    <property type="evidence" value="ECO:0007669"/>
    <property type="project" value="UniProtKB-SubCell"/>
</dbReference>
<dbReference type="Pfam" id="PF08592">
    <property type="entry name" value="Anthrone_oxy"/>
    <property type="match status" value="1"/>
</dbReference>
<keyword evidence="2 7" id="KW-0812">Transmembrane</keyword>
<evidence type="ECO:0000256" key="4">
    <source>
        <dbReference type="ARBA" id="ARBA00023136"/>
    </source>
</evidence>
<name>A0A8K0RF13_9PLEO</name>
<evidence type="ECO:0000256" key="7">
    <source>
        <dbReference type="SAM" id="Phobius"/>
    </source>
</evidence>
<gene>
    <name evidence="8" type="ORF">FB567DRAFT_515860</name>
</gene>
<keyword evidence="9" id="KW-1185">Reference proteome</keyword>
<dbReference type="AlphaFoldDB" id="A0A8K0RF13"/>
<evidence type="ECO:0000256" key="1">
    <source>
        <dbReference type="ARBA" id="ARBA00004141"/>
    </source>
</evidence>
<dbReference type="InterPro" id="IPR013901">
    <property type="entry name" value="Anthrone_oxy"/>
</dbReference>
<dbReference type="PANTHER" id="PTHR35042">
    <property type="entry name" value="ANTHRONE OXYGENASE ENCC"/>
    <property type="match status" value="1"/>
</dbReference>
<comment type="caution">
    <text evidence="8">The sequence shown here is derived from an EMBL/GenBank/DDBJ whole genome shotgun (WGS) entry which is preliminary data.</text>
</comment>
<dbReference type="PANTHER" id="PTHR35042:SF1">
    <property type="entry name" value="DUF1772-DOMAIN-CONTAINING PROTEIN"/>
    <property type="match status" value="1"/>
</dbReference>
<keyword evidence="3 7" id="KW-1133">Transmembrane helix</keyword>
<comment type="subcellular location">
    <subcellularLocation>
        <location evidence="1">Membrane</location>
        <topology evidence="1">Multi-pass membrane protein</topology>
    </subcellularLocation>
</comment>
<evidence type="ECO:0008006" key="10">
    <source>
        <dbReference type="Google" id="ProtNLM"/>
    </source>
</evidence>
<comment type="similarity">
    <text evidence="5">Belongs to the anthrone oxygenase family.</text>
</comment>
<evidence type="ECO:0000256" key="3">
    <source>
        <dbReference type="ARBA" id="ARBA00022989"/>
    </source>
</evidence>
<dbReference type="OrthoDB" id="3648235at2759"/>
<proteinExistence type="inferred from homology"/>
<feature type="transmembrane region" description="Helical" evidence="7">
    <location>
        <begin position="12"/>
        <end position="36"/>
    </location>
</feature>
<feature type="coiled-coil region" evidence="6">
    <location>
        <begin position="124"/>
        <end position="151"/>
    </location>
</feature>
<evidence type="ECO:0000256" key="6">
    <source>
        <dbReference type="SAM" id="Coils"/>
    </source>
</evidence>